<feature type="compositionally biased region" description="Basic residues" evidence="1">
    <location>
        <begin position="13"/>
        <end position="23"/>
    </location>
</feature>
<keyword evidence="3" id="KW-1185">Reference proteome</keyword>
<dbReference type="AlphaFoldDB" id="A0A6A6VEL6"/>
<evidence type="ECO:0000313" key="2">
    <source>
        <dbReference type="EMBL" id="KAF2749048.1"/>
    </source>
</evidence>
<evidence type="ECO:0000313" key="3">
    <source>
        <dbReference type="Proteomes" id="UP000799440"/>
    </source>
</evidence>
<evidence type="ECO:0000256" key="1">
    <source>
        <dbReference type="SAM" id="MobiDB-lite"/>
    </source>
</evidence>
<dbReference type="EMBL" id="MU006567">
    <property type="protein sequence ID" value="KAF2749048.1"/>
    <property type="molecule type" value="Genomic_DNA"/>
</dbReference>
<feature type="region of interest" description="Disordered" evidence="1">
    <location>
        <begin position="1"/>
        <end position="40"/>
    </location>
</feature>
<protein>
    <submittedName>
        <fullName evidence="2">Uncharacterized protein</fullName>
    </submittedName>
</protein>
<sequence length="186" mass="20720">MPSMVQGSSRVKVVGRRGPRQARARTSPVTSAKPPRTRGRTLHHLSEGKFIISNSVVAAQLQHTKLPEMVYSRDSSTMRKTQCAAAADAPGNSRQESITTLRPRPTPSERAGCSQAIDCAIKEEPVKMGYIYVHSSTTARVRHRAAAFQPRVPRRNTVIYPRPQNYPHSLPAHPTSTPVQHPWEWQ</sequence>
<reference evidence="2" key="1">
    <citation type="journal article" date="2020" name="Stud. Mycol.">
        <title>101 Dothideomycetes genomes: a test case for predicting lifestyles and emergence of pathogens.</title>
        <authorList>
            <person name="Haridas S."/>
            <person name="Albert R."/>
            <person name="Binder M."/>
            <person name="Bloem J."/>
            <person name="Labutti K."/>
            <person name="Salamov A."/>
            <person name="Andreopoulos B."/>
            <person name="Baker S."/>
            <person name="Barry K."/>
            <person name="Bills G."/>
            <person name="Bluhm B."/>
            <person name="Cannon C."/>
            <person name="Castanera R."/>
            <person name="Culley D."/>
            <person name="Daum C."/>
            <person name="Ezra D."/>
            <person name="Gonzalez J."/>
            <person name="Henrissat B."/>
            <person name="Kuo A."/>
            <person name="Liang C."/>
            <person name="Lipzen A."/>
            <person name="Lutzoni F."/>
            <person name="Magnuson J."/>
            <person name="Mondo S."/>
            <person name="Nolan M."/>
            <person name="Ohm R."/>
            <person name="Pangilinan J."/>
            <person name="Park H.-J."/>
            <person name="Ramirez L."/>
            <person name="Alfaro M."/>
            <person name="Sun H."/>
            <person name="Tritt A."/>
            <person name="Yoshinaga Y."/>
            <person name="Zwiers L.-H."/>
            <person name="Turgeon B."/>
            <person name="Goodwin S."/>
            <person name="Spatafora J."/>
            <person name="Crous P."/>
            <person name="Grigoriev I."/>
        </authorList>
    </citation>
    <scope>NUCLEOTIDE SEQUENCE</scope>
    <source>
        <strain evidence="2">CBS 119925</strain>
    </source>
</reference>
<accession>A0A6A6VEL6</accession>
<name>A0A6A6VEL6_9PLEO</name>
<organism evidence="2 3">
    <name type="scientific">Sporormia fimetaria CBS 119925</name>
    <dbReference type="NCBI Taxonomy" id="1340428"/>
    <lineage>
        <taxon>Eukaryota</taxon>
        <taxon>Fungi</taxon>
        <taxon>Dikarya</taxon>
        <taxon>Ascomycota</taxon>
        <taxon>Pezizomycotina</taxon>
        <taxon>Dothideomycetes</taxon>
        <taxon>Pleosporomycetidae</taxon>
        <taxon>Pleosporales</taxon>
        <taxon>Sporormiaceae</taxon>
        <taxon>Sporormia</taxon>
    </lineage>
</organism>
<feature type="region of interest" description="Disordered" evidence="1">
    <location>
        <begin position="164"/>
        <end position="186"/>
    </location>
</feature>
<feature type="region of interest" description="Disordered" evidence="1">
    <location>
        <begin position="85"/>
        <end position="112"/>
    </location>
</feature>
<proteinExistence type="predicted"/>
<gene>
    <name evidence="2" type="ORF">M011DRAFT_323608</name>
</gene>
<dbReference type="Proteomes" id="UP000799440">
    <property type="component" value="Unassembled WGS sequence"/>
</dbReference>